<sequence length="96" mass="10324">MNTKLAFLTLLATADAAAFTLGNNKGRTRNKTSNIQLKFGFLKDLGLEKPDWLPDFGGKETPAKPVAVADVEASAPEEECSDEESEAKENIEQAAP</sequence>
<reference evidence="3 4" key="1">
    <citation type="journal article" date="2012" name="Genome Biol.">
        <title>Genome and low-iron response of an oceanic diatom adapted to chronic iron limitation.</title>
        <authorList>
            <person name="Lommer M."/>
            <person name="Specht M."/>
            <person name="Roy A.S."/>
            <person name="Kraemer L."/>
            <person name="Andreson R."/>
            <person name="Gutowska M.A."/>
            <person name="Wolf J."/>
            <person name="Bergner S.V."/>
            <person name="Schilhabel M.B."/>
            <person name="Klostermeier U.C."/>
            <person name="Beiko R.G."/>
            <person name="Rosenstiel P."/>
            <person name="Hippler M."/>
            <person name="Laroche J."/>
        </authorList>
    </citation>
    <scope>NUCLEOTIDE SEQUENCE [LARGE SCALE GENOMIC DNA]</scope>
    <source>
        <strain evidence="3 4">CCMP1005</strain>
    </source>
</reference>
<accession>K0SME7</accession>
<feature type="chain" id="PRO_5003837312" description="RxLR effector protein" evidence="2">
    <location>
        <begin position="19"/>
        <end position="96"/>
    </location>
</feature>
<organism evidence="3 4">
    <name type="scientific">Thalassiosira oceanica</name>
    <name type="common">Marine diatom</name>
    <dbReference type="NCBI Taxonomy" id="159749"/>
    <lineage>
        <taxon>Eukaryota</taxon>
        <taxon>Sar</taxon>
        <taxon>Stramenopiles</taxon>
        <taxon>Ochrophyta</taxon>
        <taxon>Bacillariophyta</taxon>
        <taxon>Coscinodiscophyceae</taxon>
        <taxon>Thalassiosirophycidae</taxon>
        <taxon>Thalassiosirales</taxon>
        <taxon>Thalassiosiraceae</taxon>
        <taxon>Thalassiosira</taxon>
    </lineage>
</organism>
<feature type="compositionally biased region" description="Acidic residues" evidence="1">
    <location>
        <begin position="75"/>
        <end position="86"/>
    </location>
</feature>
<dbReference type="OrthoDB" id="534258at2759"/>
<evidence type="ECO:0000313" key="3">
    <source>
        <dbReference type="EMBL" id="EJK62101.1"/>
    </source>
</evidence>
<proteinExistence type="predicted"/>
<feature type="region of interest" description="Disordered" evidence="1">
    <location>
        <begin position="70"/>
        <end position="96"/>
    </location>
</feature>
<evidence type="ECO:0000313" key="4">
    <source>
        <dbReference type="Proteomes" id="UP000266841"/>
    </source>
</evidence>
<evidence type="ECO:0000256" key="2">
    <source>
        <dbReference type="SAM" id="SignalP"/>
    </source>
</evidence>
<name>K0SME7_THAOC</name>
<gene>
    <name evidence="3" type="ORF">THAOC_17302</name>
</gene>
<feature type="compositionally biased region" description="Basic and acidic residues" evidence="1">
    <location>
        <begin position="87"/>
        <end position="96"/>
    </location>
</feature>
<keyword evidence="4" id="KW-1185">Reference proteome</keyword>
<evidence type="ECO:0008006" key="5">
    <source>
        <dbReference type="Google" id="ProtNLM"/>
    </source>
</evidence>
<comment type="caution">
    <text evidence="3">The sequence shown here is derived from an EMBL/GenBank/DDBJ whole genome shotgun (WGS) entry which is preliminary data.</text>
</comment>
<dbReference type="Proteomes" id="UP000266841">
    <property type="component" value="Unassembled WGS sequence"/>
</dbReference>
<feature type="signal peptide" evidence="2">
    <location>
        <begin position="1"/>
        <end position="18"/>
    </location>
</feature>
<dbReference type="AlphaFoldDB" id="K0SME7"/>
<protein>
    <recommendedName>
        <fullName evidence="5">RxLR effector protein</fullName>
    </recommendedName>
</protein>
<dbReference type="EMBL" id="AGNL01019121">
    <property type="protein sequence ID" value="EJK62101.1"/>
    <property type="molecule type" value="Genomic_DNA"/>
</dbReference>
<keyword evidence="2" id="KW-0732">Signal</keyword>
<evidence type="ECO:0000256" key="1">
    <source>
        <dbReference type="SAM" id="MobiDB-lite"/>
    </source>
</evidence>